<evidence type="ECO:0000313" key="1">
    <source>
        <dbReference type="EMBL" id="KAF2448311.1"/>
    </source>
</evidence>
<comment type="caution">
    <text evidence="1">The sequence shown here is derived from an EMBL/GenBank/DDBJ whole genome shotgun (WGS) entry which is preliminary data.</text>
</comment>
<organism evidence="1 2">
    <name type="scientific">Karstenula rhodostoma CBS 690.94</name>
    <dbReference type="NCBI Taxonomy" id="1392251"/>
    <lineage>
        <taxon>Eukaryota</taxon>
        <taxon>Fungi</taxon>
        <taxon>Dikarya</taxon>
        <taxon>Ascomycota</taxon>
        <taxon>Pezizomycotina</taxon>
        <taxon>Dothideomycetes</taxon>
        <taxon>Pleosporomycetidae</taxon>
        <taxon>Pleosporales</taxon>
        <taxon>Massarineae</taxon>
        <taxon>Didymosphaeriaceae</taxon>
        <taxon>Karstenula</taxon>
    </lineage>
</organism>
<protein>
    <recommendedName>
        <fullName evidence="3">F-box domain-containing protein</fullName>
    </recommendedName>
</protein>
<dbReference type="OrthoDB" id="3140657at2759"/>
<reference evidence="1" key="1">
    <citation type="journal article" date="2020" name="Stud. Mycol.">
        <title>101 Dothideomycetes genomes: a test case for predicting lifestyles and emergence of pathogens.</title>
        <authorList>
            <person name="Haridas S."/>
            <person name="Albert R."/>
            <person name="Binder M."/>
            <person name="Bloem J."/>
            <person name="Labutti K."/>
            <person name="Salamov A."/>
            <person name="Andreopoulos B."/>
            <person name="Baker S."/>
            <person name="Barry K."/>
            <person name="Bills G."/>
            <person name="Bluhm B."/>
            <person name="Cannon C."/>
            <person name="Castanera R."/>
            <person name="Culley D."/>
            <person name="Daum C."/>
            <person name="Ezra D."/>
            <person name="Gonzalez J."/>
            <person name="Henrissat B."/>
            <person name="Kuo A."/>
            <person name="Liang C."/>
            <person name="Lipzen A."/>
            <person name="Lutzoni F."/>
            <person name="Magnuson J."/>
            <person name="Mondo S."/>
            <person name="Nolan M."/>
            <person name="Ohm R."/>
            <person name="Pangilinan J."/>
            <person name="Park H.-J."/>
            <person name="Ramirez L."/>
            <person name="Alfaro M."/>
            <person name="Sun H."/>
            <person name="Tritt A."/>
            <person name="Yoshinaga Y."/>
            <person name="Zwiers L.-H."/>
            <person name="Turgeon B."/>
            <person name="Goodwin S."/>
            <person name="Spatafora J."/>
            <person name="Crous P."/>
            <person name="Grigoriev I."/>
        </authorList>
    </citation>
    <scope>NUCLEOTIDE SEQUENCE</scope>
    <source>
        <strain evidence="1">CBS 690.94</strain>
    </source>
</reference>
<dbReference type="Proteomes" id="UP000799764">
    <property type="component" value="Unassembled WGS sequence"/>
</dbReference>
<name>A0A9P4UFA6_9PLEO</name>
<evidence type="ECO:0008006" key="3">
    <source>
        <dbReference type="Google" id="ProtNLM"/>
    </source>
</evidence>
<proteinExistence type="predicted"/>
<accession>A0A9P4UFA6</accession>
<dbReference type="PANTHER" id="PTHR42057:SF2">
    <property type="entry name" value="F-BOX DOMAIN PROTEIN (AFU_ORTHOLOGUE AFUA_4G00200)-RELATED"/>
    <property type="match status" value="1"/>
</dbReference>
<evidence type="ECO:0000313" key="2">
    <source>
        <dbReference type="Proteomes" id="UP000799764"/>
    </source>
</evidence>
<gene>
    <name evidence="1" type="ORF">P171DRAFT_481386</name>
</gene>
<keyword evidence="2" id="KW-1185">Reference proteome</keyword>
<dbReference type="SUPFAM" id="SSF52047">
    <property type="entry name" value="RNI-like"/>
    <property type="match status" value="1"/>
</dbReference>
<sequence>MFNNDLCTCWLRPLQGRLTHLSIYTTKLLWGFWTYCDIRAVQFPYLKSLRLRDQTIVHEWQVEWMLVRPATLEQLLLDDCPIFTVMHLDEEQIAMHFPGLTLIYISEGRGIYTKELDL</sequence>
<dbReference type="AlphaFoldDB" id="A0A9P4UFA6"/>
<dbReference type="PANTHER" id="PTHR42057">
    <property type="entry name" value="F-BOX DOMAIN PROTEIN (AFU_ORTHOLOGUE AFUA_4G00200)"/>
    <property type="match status" value="1"/>
</dbReference>
<dbReference type="EMBL" id="MU001495">
    <property type="protein sequence ID" value="KAF2448311.1"/>
    <property type="molecule type" value="Genomic_DNA"/>
</dbReference>